<dbReference type="Proteomes" id="UP000887566">
    <property type="component" value="Unplaced"/>
</dbReference>
<dbReference type="Pfam" id="PF03385">
    <property type="entry name" value="STELLO"/>
    <property type="match status" value="1"/>
</dbReference>
<protein>
    <submittedName>
        <fullName evidence="2">DUF288 domain-containing protein</fullName>
    </submittedName>
</protein>
<name>A0A914X2J3_9BILA</name>
<dbReference type="InterPro" id="IPR005049">
    <property type="entry name" value="STL-like"/>
</dbReference>
<organism evidence="1 2">
    <name type="scientific">Plectus sambesii</name>
    <dbReference type="NCBI Taxonomy" id="2011161"/>
    <lineage>
        <taxon>Eukaryota</taxon>
        <taxon>Metazoa</taxon>
        <taxon>Ecdysozoa</taxon>
        <taxon>Nematoda</taxon>
        <taxon>Chromadorea</taxon>
        <taxon>Plectida</taxon>
        <taxon>Plectina</taxon>
        <taxon>Plectoidea</taxon>
        <taxon>Plectidae</taxon>
        <taxon>Plectus</taxon>
    </lineage>
</organism>
<accession>A0A914X2J3</accession>
<keyword evidence="1" id="KW-1185">Reference proteome</keyword>
<dbReference type="PANTHER" id="PTHR31362:SF0">
    <property type="entry name" value="EXOSTOSIN DOMAIN-CONTAINING PROTEIN-RELATED"/>
    <property type="match status" value="1"/>
</dbReference>
<reference evidence="2" key="1">
    <citation type="submission" date="2022-11" db="UniProtKB">
        <authorList>
            <consortium name="WormBaseParasite"/>
        </authorList>
    </citation>
    <scope>IDENTIFICATION</scope>
</reference>
<sequence>MPSSQKFDKWIVVTTINYPTDAVKALANQTGWHVVIVADKKTPTDWNLAGCDFLSIDMQEQLNYAVSSLIPYNSYTRKMIGYLYAIQNGAQWIYDTDDDNQPVDVGIKLFDTQPFVSGLSYGKECYQDCTNVRPLFNAYAFWGQPKIWPRGYPLEEVRKVNNETQYTLCKTQKVPAIQQGLVLQDPDVDAVYRLLNADEATGLDVNFNKHAPPIILNPGTFCPFNSQNTLFHYNGFWSLFLPVSVAFRVTDIWRGYFAQKLLHLTGNRLGFYPVNAVQKRNAHSYLADFKDEAQLYADAGKMVEFISKWTCKHNLFKECVQQLSSEFLEKKFWGEPDVALANAWIRDLDAIGYVFPSLQYHQAFLQQNYQACLQQYYQACLQQNYQACLQQYYQARLMYLLKLLL</sequence>
<evidence type="ECO:0000313" key="2">
    <source>
        <dbReference type="WBParaSite" id="PSAMB.scaffold5757size10934.g27262.t1"/>
    </source>
</evidence>
<dbReference type="PANTHER" id="PTHR31362">
    <property type="entry name" value="GLYCOSYLTRANSFERASE STELLO1-RELATED"/>
    <property type="match status" value="1"/>
</dbReference>
<dbReference type="AlphaFoldDB" id="A0A914X2J3"/>
<evidence type="ECO:0000313" key="1">
    <source>
        <dbReference type="Proteomes" id="UP000887566"/>
    </source>
</evidence>
<proteinExistence type="predicted"/>
<dbReference type="WBParaSite" id="PSAMB.scaffold5757size10934.g27262.t1">
    <property type="protein sequence ID" value="PSAMB.scaffold5757size10934.g27262.t1"/>
    <property type="gene ID" value="PSAMB.scaffold5757size10934.g27262"/>
</dbReference>